<keyword evidence="4" id="KW-0472">Membrane</keyword>
<dbReference type="InterPro" id="IPR011712">
    <property type="entry name" value="Sig_transdc_His_kin_sub3_dim/P"/>
</dbReference>
<feature type="domain" description="Signal transduction histidine kinase subgroup 3 dimerisation and phosphoacceptor" evidence="5">
    <location>
        <begin position="199"/>
        <end position="264"/>
    </location>
</feature>
<dbReference type="EMBL" id="PJMW01000004">
    <property type="protein sequence ID" value="PKV76599.1"/>
    <property type="molecule type" value="Genomic_DNA"/>
</dbReference>
<dbReference type="Gene3D" id="1.20.5.1930">
    <property type="match status" value="1"/>
</dbReference>
<keyword evidence="2 6" id="KW-0418">Kinase</keyword>
<evidence type="ECO:0000256" key="1">
    <source>
        <dbReference type="ARBA" id="ARBA00022679"/>
    </source>
</evidence>
<evidence type="ECO:0000259" key="5">
    <source>
        <dbReference type="Pfam" id="PF07730"/>
    </source>
</evidence>
<comment type="caution">
    <text evidence="6">The sequence shown here is derived from an EMBL/GenBank/DDBJ whole genome shotgun (WGS) entry which is preliminary data.</text>
</comment>
<dbReference type="GO" id="GO:0000155">
    <property type="term" value="F:phosphorelay sensor kinase activity"/>
    <property type="evidence" value="ECO:0007669"/>
    <property type="project" value="InterPro"/>
</dbReference>
<evidence type="ECO:0000313" key="6">
    <source>
        <dbReference type="EMBL" id="PKV76599.1"/>
    </source>
</evidence>
<keyword evidence="3" id="KW-0902">Two-component regulatory system</keyword>
<feature type="transmembrane region" description="Helical" evidence="4">
    <location>
        <begin position="76"/>
        <end position="96"/>
    </location>
</feature>
<gene>
    <name evidence="6" type="ORF">ATK86_7534</name>
</gene>
<keyword evidence="7" id="KW-1185">Reference proteome</keyword>
<dbReference type="InterPro" id="IPR050482">
    <property type="entry name" value="Sensor_HK_TwoCompSys"/>
</dbReference>
<keyword evidence="4" id="KW-1133">Transmembrane helix</keyword>
<dbReference type="AlphaFoldDB" id="A0A2N3V4P5"/>
<dbReference type="InterPro" id="IPR036890">
    <property type="entry name" value="HATPase_C_sf"/>
</dbReference>
<keyword evidence="4" id="KW-0812">Transmembrane</keyword>
<evidence type="ECO:0000313" key="7">
    <source>
        <dbReference type="Proteomes" id="UP000233766"/>
    </source>
</evidence>
<accession>A0A2N3V4P5</accession>
<dbReference type="GO" id="GO:0046983">
    <property type="term" value="F:protein dimerization activity"/>
    <property type="evidence" value="ECO:0007669"/>
    <property type="project" value="InterPro"/>
</dbReference>
<feature type="transmembrane region" description="Helical" evidence="4">
    <location>
        <begin position="108"/>
        <end position="125"/>
    </location>
</feature>
<feature type="transmembrane region" description="Helical" evidence="4">
    <location>
        <begin position="131"/>
        <end position="150"/>
    </location>
</feature>
<dbReference type="PANTHER" id="PTHR24421">
    <property type="entry name" value="NITRATE/NITRITE SENSOR PROTEIN NARX-RELATED"/>
    <property type="match status" value="1"/>
</dbReference>
<keyword evidence="1" id="KW-0808">Transferase</keyword>
<dbReference type="RefSeq" id="WP_245915269.1">
    <property type="nucleotide sequence ID" value="NZ_PJMW01000004.1"/>
</dbReference>
<sequence>MRATAWWHDLSGSAKFRLYSRVTFQAAIVVLVVALAIAADSVWSVLAIVIGGIAAMGAVEAQPDFATVPGVVARPWTLPVATATLIALWVSSGIVVRLATDEATDDGARTVGVSAALLALFSVIPFARHKWWILVGLSAATPLVVFAKSLSLGLEGAATLLLTGVFAIVLTRLTVWGLGVVDELERAKGVEAQLQVAEERLRFSRDLHDVVGRGFSAVAVKSELAVALSRAGDTDRAVAEMEEVRTLAVESMGQMRTLVRGYRNIDLRGEVAGARSLLSAAGCELVVEGDAAKVPTAFHEVAAWVVREGTTNIVEHSAATRATLTLGGSGMSLRNDRPQGTIGERSGLRGLEERLAAVGATLGIATTADGFILEIHWENQ</sequence>
<proteinExistence type="predicted"/>
<evidence type="ECO:0000256" key="3">
    <source>
        <dbReference type="ARBA" id="ARBA00023012"/>
    </source>
</evidence>
<feature type="transmembrane region" description="Helical" evidence="4">
    <location>
        <begin position="26"/>
        <end position="56"/>
    </location>
</feature>
<reference evidence="6 7" key="1">
    <citation type="submission" date="2017-12" db="EMBL/GenBank/DDBJ databases">
        <title>Sequencing the genomes of 1000 Actinobacteria strains.</title>
        <authorList>
            <person name="Klenk H.-P."/>
        </authorList>
    </citation>
    <scope>NUCLEOTIDE SEQUENCE [LARGE SCALE GENOMIC DNA]</scope>
    <source>
        <strain evidence="6 7">DSM 44489</strain>
    </source>
</reference>
<dbReference type="Gene3D" id="3.30.565.10">
    <property type="entry name" value="Histidine kinase-like ATPase, C-terminal domain"/>
    <property type="match status" value="1"/>
</dbReference>
<organism evidence="6 7">
    <name type="scientific">Nocardia fluminea</name>
    <dbReference type="NCBI Taxonomy" id="134984"/>
    <lineage>
        <taxon>Bacteria</taxon>
        <taxon>Bacillati</taxon>
        <taxon>Actinomycetota</taxon>
        <taxon>Actinomycetes</taxon>
        <taxon>Mycobacteriales</taxon>
        <taxon>Nocardiaceae</taxon>
        <taxon>Nocardia</taxon>
    </lineage>
</organism>
<feature type="transmembrane region" description="Helical" evidence="4">
    <location>
        <begin position="157"/>
        <end position="178"/>
    </location>
</feature>
<protein>
    <submittedName>
        <fullName evidence="6">Two-component system sensor histidine kinase DesK</fullName>
    </submittedName>
</protein>
<name>A0A2N3V4P5_9NOCA</name>
<evidence type="ECO:0000256" key="2">
    <source>
        <dbReference type="ARBA" id="ARBA00022777"/>
    </source>
</evidence>
<evidence type="ECO:0000256" key="4">
    <source>
        <dbReference type="SAM" id="Phobius"/>
    </source>
</evidence>
<dbReference type="Pfam" id="PF07730">
    <property type="entry name" value="HisKA_3"/>
    <property type="match status" value="1"/>
</dbReference>
<dbReference type="Proteomes" id="UP000233766">
    <property type="component" value="Unassembled WGS sequence"/>
</dbReference>
<dbReference type="GO" id="GO:0016020">
    <property type="term" value="C:membrane"/>
    <property type="evidence" value="ECO:0007669"/>
    <property type="project" value="InterPro"/>
</dbReference>
<dbReference type="PANTHER" id="PTHR24421:SF63">
    <property type="entry name" value="SENSOR HISTIDINE KINASE DESK"/>
    <property type="match status" value="1"/>
</dbReference>